<dbReference type="RefSeq" id="WP_011775833.1">
    <property type="nucleotide sequence ID" value="NC_008711.1"/>
</dbReference>
<dbReference type="EMBL" id="CP000474">
    <property type="protein sequence ID" value="ABM07839.1"/>
    <property type="molecule type" value="Genomic_DNA"/>
</dbReference>
<accession>A1R9J3</accession>
<feature type="region of interest" description="Disordered" evidence="1">
    <location>
        <begin position="1"/>
        <end position="24"/>
    </location>
</feature>
<gene>
    <name evidence="3" type="ordered locus">AAur_3208</name>
</gene>
<dbReference type="CDD" id="cd06577">
    <property type="entry name" value="PASTA_pknB"/>
    <property type="match status" value="1"/>
</dbReference>
<dbReference type="KEGG" id="aau:AAur_3208"/>
<name>A1R9J3_PAEAT</name>
<evidence type="ECO:0000313" key="3">
    <source>
        <dbReference type="EMBL" id="ABM07839.1"/>
    </source>
</evidence>
<feature type="domain" description="PASTA" evidence="2">
    <location>
        <begin position="32"/>
        <end position="98"/>
    </location>
</feature>
<protein>
    <recommendedName>
        <fullName evidence="2">PASTA domain-containing protein</fullName>
    </recommendedName>
</protein>
<dbReference type="HOGENOM" id="CLU_859559_0_0_11"/>
<dbReference type="Pfam" id="PF03793">
    <property type="entry name" value="PASTA"/>
    <property type="match status" value="1"/>
</dbReference>
<organism evidence="3 4">
    <name type="scientific">Paenarthrobacter aurescens (strain TC1)</name>
    <dbReference type="NCBI Taxonomy" id="290340"/>
    <lineage>
        <taxon>Bacteria</taxon>
        <taxon>Bacillati</taxon>
        <taxon>Actinomycetota</taxon>
        <taxon>Actinomycetes</taxon>
        <taxon>Micrococcales</taxon>
        <taxon>Micrococcaceae</taxon>
        <taxon>Paenarthrobacter</taxon>
    </lineage>
</organism>
<dbReference type="STRING" id="290340.AAur_3208"/>
<keyword evidence="4" id="KW-1185">Reference proteome</keyword>
<evidence type="ECO:0000259" key="2">
    <source>
        <dbReference type="Pfam" id="PF03793"/>
    </source>
</evidence>
<dbReference type="eggNOG" id="ENOG50333SX">
    <property type="taxonomic scope" value="Bacteria"/>
</dbReference>
<dbReference type="OrthoDB" id="166978at2"/>
<proteinExistence type="predicted"/>
<evidence type="ECO:0000313" key="4">
    <source>
        <dbReference type="Proteomes" id="UP000000637"/>
    </source>
</evidence>
<reference evidence="3 4" key="1">
    <citation type="journal article" date="2006" name="PLoS Genet.">
        <title>Secrets of soil survival revealed by the genome sequence of Arthrobacter aurescens TC1.</title>
        <authorList>
            <person name="Mongodin E.F."/>
            <person name="Shapir N."/>
            <person name="Daugherty S.C."/>
            <person name="DeBoy R.T."/>
            <person name="Emerson J.B."/>
            <person name="Shvartzbeyn A."/>
            <person name="Radune D."/>
            <person name="Vamathevan J."/>
            <person name="Riggs F."/>
            <person name="Grinberg V."/>
            <person name="Khouri H."/>
            <person name="Wackett L.P."/>
            <person name="Nelson K.E."/>
            <person name="Sadowsky M.J."/>
        </authorList>
    </citation>
    <scope>NUCLEOTIDE SEQUENCE [LARGE SCALE GENOMIC DNA]</scope>
    <source>
        <strain evidence="3 4">TC1</strain>
    </source>
</reference>
<dbReference type="InterPro" id="IPR005543">
    <property type="entry name" value="PASTA_dom"/>
</dbReference>
<evidence type="ECO:0000256" key="1">
    <source>
        <dbReference type="SAM" id="MobiDB-lite"/>
    </source>
</evidence>
<dbReference type="AlphaFoldDB" id="A1R9J3"/>
<sequence>MVALTGCGEGETQSSSAVASAKSSPTATHRAIVPNLVGKTYLEAESELEKLDYRARIVDSEGIPWQRETVPDEGVLTISTSPAAGSFSGNEYVDVRVNTTEKDFLAGAKARTAAAEVADAEAKIATRYTYMCGGVGQSREYKTFKDVWVGINYKDGGTACTIKILGISPSSKTDLLPTELKLVDTVAAKGVTILNPGSTLERIMNLCAKLDSAYTNQATTVESQAEAEVALTICPDAPHAPALRSTVSNPRIVDGTWTVGQTMEPGTWKTNPGVKGCYWSRNSGGGDIIANDFVDFAPDGVTVLVSAGEGFKSSNCGTWSKLG</sequence>
<dbReference type="Proteomes" id="UP000000637">
    <property type="component" value="Chromosome"/>
</dbReference>
<feature type="compositionally biased region" description="Low complexity" evidence="1">
    <location>
        <begin position="14"/>
        <end position="24"/>
    </location>
</feature>
<dbReference type="Gene3D" id="3.30.10.20">
    <property type="match status" value="1"/>
</dbReference>